<dbReference type="InterPro" id="IPR046336">
    <property type="entry name" value="Lon_prtase_N_sf"/>
</dbReference>
<dbReference type="SUPFAM" id="SSF88697">
    <property type="entry name" value="PUA domain-like"/>
    <property type="match status" value="1"/>
</dbReference>
<dbReference type="InterPro" id="IPR003111">
    <property type="entry name" value="Lon_prtase_N"/>
</dbReference>
<reference evidence="3" key="1">
    <citation type="submission" date="2017-04" db="EMBL/GenBank/DDBJ databases">
        <authorList>
            <person name="Varghese N."/>
            <person name="Submissions S."/>
        </authorList>
    </citation>
    <scope>NUCLEOTIDE SEQUENCE [LARGE SCALE GENOMIC DNA]</scope>
    <source>
        <strain evidence="3">DSM 16537</strain>
    </source>
</reference>
<accession>A0A1W2GXS0</accession>
<organism evidence="2 3">
    <name type="scientific">Aquiflexum balticum DSM 16537</name>
    <dbReference type="NCBI Taxonomy" id="758820"/>
    <lineage>
        <taxon>Bacteria</taxon>
        <taxon>Pseudomonadati</taxon>
        <taxon>Bacteroidota</taxon>
        <taxon>Cytophagia</taxon>
        <taxon>Cytophagales</taxon>
        <taxon>Cyclobacteriaceae</taxon>
        <taxon>Aquiflexum</taxon>
    </lineage>
</organism>
<dbReference type="AlphaFoldDB" id="A0A1W2GXS0"/>
<sequence>MESFLPLFPLKLVAFPGEHLSLHIFEPRYKQLVNDVLETDSTFGIAVYLDKLMSFGTEVKLKEVSKVYEDGRMDIKTIGGRVFEILSFDNPTIGRLYAGGRVVYKDNNIMVSESLYAEFLFYLKELFRLMNYTIELIPLQVNSFTFAHKVGLKLEEEYDLLMMDKESDRIQYLIRHLLKVIPILRDIESAKEKIKNNGHFKNLEPLDF</sequence>
<protein>
    <recommendedName>
        <fullName evidence="1">Lon N-terminal domain-containing protein</fullName>
    </recommendedName>
</protein>
<keyword evidence="3" id="KW-1185">Reference proteome</keyword>
<dbReference type="Gene3D" id="2.30.130.40">
    <property type="entry name" value="LON domain-like"/>
    <property type="match status" value="1"/>
</dbReference>
<dbReference type="Proteomes" id="UP000192333">
    <property type="component" value="Chromosome I"/>
</dbReference>
<dbReference type="RefSeq" id="WP_084118376.1">
    <property type="nucleotide sequence ID" value="NZ_LT838813.1"/>
</dbReference>
<dbReference type="STRING" id="758820.SAMN00777080_0019"/>
<gene>
    <name evidence="2" type="ORF">SAMN00777080_0019</name>
</gene>
<dbReference type="SMART" id="SM00464">
    <property type="entry name" value="LON"/>
    <property type="match status" value="1"/>
</dbReference>
<name>A0A1W2GXS0_9BACT</name>
<dbReference type="Pfam" id="PF02190">
    <property type="entry name" value="LON_substr_bdg"/>
    <property type="match status" value="1"/>
</dbReference>
<dbReference type="EMBL" id="LT838813">
    <property type="protein sequence ID" value="SMD41495.1"/>
    <property type="molecule type" value="Genomic_DNA"/>
</dbReference>
<dbReference type="InterPro" id="IPR015947">
    <property type="entry name" value="PUA-like_sf"/>
</dbReference>
<evidence type="ECO:0000313" key="3">
    <source>
        <dbReference type="Proteomes" id="UP000192333"/>
    </source>
</evidence>
<evidence type="ECO:0000313" key="2">
    <source>
        <dbReference type="EMBL" id="SMD41495.1"/>
    </source>
</evidence>
<evidence type="ECO:0000259" key="1">
    <source>
        <dbReference type="SMART" id="SM00464"/>
    </source>
</evidence>
<proteinExistence type="predicted"/>
<feature type="domain" description="Lon N-terminal" evidence="1">
    <location>
        <begin position="4"/>
        <end position="179"/>
    </location>
</feature>
<dbReference type="OrthoDB" id="25394at2"/>
<dbReference type="PANTHER" id="PTHR46732">
    <property type="entry name" value="ATP-DEPENDENT PROTEASE LA (LON) DOMAIN PROTEIN"/>
    <property type="match status" value="1"/>
</dbReference>
<dbReference type="PANTHER" id="PTHR46732:SF8">
    <property type="entry name" value="ATP-DEPENDENT PROTEASE LA (LON) DOMAIN PROTEIN"/>
    <property type="match status" value="1"/>
</dbReference>